<dbReference type="GO" id="GO:0060271">
    <property type="term" value="P:cilium assembly"/>
    <property type="evidence" value="ECO:0007669"/>
    <property type="project" value="TreeGrafter"/>
</dbReference>
<dbReference type="SUPFAM" id="SSF50978">
    <property type="entry name" value="WD40 repeat-like"/>
    <property type="match status" value="1"/>
</dbReference>
<dbReference type="PANTHER" id="PTHR16074">
    <property type="entry name" value="BARDET-BIEDL SYNDROME 7 PROTEIN"/>
    <property type="match status" value="1"/>
</dbReference>
<dbReference type="Pfam" id="PF12018">
    <property type="entry name" value="FAP206"/>
    <property type="match status" value="1"/>
</dbReference>
<comment type="caution">
    <text evidence="5">The sequence shown here is derived from an EMBL/GenBank/DDBJ whole genome shotgun (WGS) entry which is preliminary data.</text>
</comment>
<dbReference type="GO" id="GO:0016020">
    <property type="term" value="C:membrane"/>
    <property type="evidence" value="ECO:0007669"/>
    <property type="project" value="TreeGrafter"/>
</dbReference>
<dbReference type="OrthoDB" id="414590at2759"/>
<keyword evidence="1" id="KW-0175">Coiled coil</keyword>
<evidence type="ECO:0000256" key="1">
    <source>
        <dbReference type="SAM" id="Coils"/>
    </source>
</evidence>
<dbReference type="InterPro" id="IPR056334">
    <property type="entry name" value="BBS7_GAE_dom"/>
</dbReference>
<keyword evidence="6" id="KW-1185">Reference proteome</keyword>
<dbReference type="Pfam" id="PF23360">
    <property type="entry name" value="BBS7_GAE"/>
    <property type="match status" value="1"/>
</dbReference>
<evidence type="ECO:0000259" key="3">
    <source>
        <dbReference type="Pfam" id="PF23361"/>
    </source>
</evidence>
<name>A0A9J6CQL8_POLVA</name>
<dbReference type="GO" id="GO:0005930">
    <property type="term" value="C:axoneme"/>
    <property type="evidence" value="ECO:0007669"/>
    <property type="project" value="TreeGrafter"/>
</dbReference>
<feature type="coiled-coil region" evidence="1">
    <location>
        <begin position="348"/>
        <end position="375"/>
    </location>
</feature>
<dbReference type="PANTHER" id="PTHR16074:SF4">
    <property type="entry name" value="BARDET-BIEDL SYNDROME 7 PROTEIN"/>
    <property type="match status" value="1"/>
</dbReference>
<dbReference type="AlphaFoldDB" id="A0A9J6CQL8"/>
<evidence type="ECO:0000313" key="5">
    <source>
        <dbReference type="EMBL" id="KAG5684180.1"/>
    </source>
</evidence>
<evidence type="ECO:0000259" key="4">
    <source>
        <dbReference type="Pfam" id="PF23743"/>
    </source>
</evidence>
<feature type="domain" description="BBS7 GAE" evidence="2">
    <location>
        <begin position="391"/>
        <end position="499"/>
    </location>
</feature>
<dbReference type="EMBL" id="JADBJN010000001">
    <property type="protein sequence ID" value="KAG5684180.1"/>
    <property type="molecule type" value="Genomic_DNA"/>
</dbReference>
<dbReference type="Pfam" id="PF23361">
    <property type="entry name" value="BBS7_pf"/>
    <property type="match status" value="1"/>
</dbReference>
<reference evidence="5" key="1">
    <citation type="submission" date="2021-03" db="EMBL/GenBank/DDBJ databases">
        <title>Chromosome level genome of the anhydrobiotic midge Polypedilum vanderplanki.</title>
        <authorList>
            <person name="Yoshida Y."/>
            <person name="Kikawada T."/>
            <person name="Gusev O."/>
        </authorList>
    </citation>
    <scope>NUCLEOTIDE SEQUENCE</scope>
    <source>
        <strain evidence="5">NIAS01</strain>
        <tissue evidence="5">Whole body or cell culture</tissue>
    </source>
</reference>
<organism evidence="5 6">
    <name type="scientific">Polypedilum vanderplanki</name>
    <name type="common">Sleeping chironomid midge</name>
    <dbReference type="NCBI Taxonomy" id="319348"/>
    <lineage>
        <taxon>Eukaryota</taxon>
        <taxon>Metazoa</taxon>
        <taxon>Ecdysozoa</taxon>
        <taxon>Arthropoda</taxon>
        <taxon>Hexapoda</taxon>
        <taxon>Insecta</taxon>
        <taxon>Pterygota</taxon>
        <taxon>Neoptera</taxon>
        <taxon>Endopterygota</taxon>
        <taxon>Diptera</taxon>
        <taxon>Nematocera</taxon>
        <taxon>Chironomoidea</taxon>
        <taxon>Chironomidae</taxon>
        <taxon>Chironominae</taxon>
        <taxon>Polypedilum</taxon>
        <taxon>Polypedilum</taxon>
    </lineage>
</organism>
<feature type="domain" description="BBS7 platform" evidence="3">
    <location>
        <begin position="507"/>
        <end position="610"/>
    </location>
</feature>
<dbReference type="InterPro" id="IPR015943">
    <property type="entry name" value="WD40/YVTN_repeat-like_dom_sf"/>
</dbReference>
<dbReference type="Proteomes" id="UP001107558">
    <property type="component" value="Chromosome 1"/>
</dbReference>
<sequence length="983" mass="111317">MELELTRVDYALVGITLQNSMKLLPTKKAKEQQKVVIGDQDGVVQLFSAKKDEINVHFKTVPSNKITSVQLGGSIGTVPDRIIVAHEHQIIGYNKKGKVFLSFNTNLTEPIKSLFVIGNDMIVCGNHVYTHYKECKESGTYLCGDTIVDCCALCPHNTSRIITVLACSGRVLRILEHCRVRKMIELDSIPTVLHVPKNALGNKLLVGFSDGRVILFRINPMVMEVKQETLIESKDNLSSSGVSAVTCLDTFDLYGDGKEELIVGRRDGTIQVFSMTLENNELEGIDCQQLIYEENFNESISCIFGGIIGAMGYTEIIVCTYTGKVFGLTTRTLGDALTDGKSNNYEVVTDAAQRIQKLKSEIEFLEQAVTKEREKYQLSTQAMSSGLSAIPVMSINDTLSLFADDATYILSLELPSPIENILVQSDIALEMLDVDSNTAVVSKSECDRNEGNLLLCCYRCQANTNRIDLKFRTIEGQHGTLRVYITPNIQPKCCQMKAYAIRPLSLHITVHNCDETRPMNTLNLKGNFSQGEMHSWISNCLPEVPERVESSTDENVLKFKNPFLETYLICKYSKGEAEFRSDNISTISVIKDFITKEATTRHIKIELQMNINEASIEYFIMLTEPKLIQYNELEKNHKILQGLLELNVRNDDEFELLSEKKLEKNVGSEVTNKFLPHTPQSAIIKNIVYEILRECISEILVVEKKFVTFLVHLVTLHFDIDFNEKFDRKSIEEVIEICMKQIIDLNETPSNITLKMQVFFIENSKPYDEIVAEYHENLSKKTNSLVREIVEGSANGKEELIVMQKKIIVEYNSTDSSWKSLESRMTKTLLKSFDSIESLLQFTLCDIMDRVNILTTAFDGAIAIGKSFVLNATLLESSEINIMIDLLTLNRQHEIYVRKLLSNLKSIKSLIETHVKNFAEKLAKLHEIVQYRSAVPSIQIFPKFRELTDEWMALHDLSYVLFTTESDQQLFATFVRVVQSTTI</sequence>
<feature type="domain" description="BBS7 beta-propeller" evidence="4">
    <location>
        <begin position="21"/>
        <end position="330"/>
    </location>
</feature>
<dbReference type="InterPro" id="IPR036322">
    <property type="entry name" value="WD40_repeat_dom_sf"/>
</dbReference>
<gene>
    <name evidence="5" type="ORF">PVAND_013420</name>
</gene>
<dbReference type="GO" id="GO:0034464">
    <property type="term" value="C:BBSome"/>
    <property type="evidence" value="ECO:0007669"/>
    <property type="project" value="TreeGrafter"/>
</dbReference>
<dbReference type="GO" id="GO:0043005">
    <property type="term" value="C:neuron projection"/>
    <property type="evidence" value="ECO:0007669"/>
    <property type="project" value="TreeGrafter"/>
</dbReference>
<dbReference type="Pfam" id="PF23743">
    <property type="entry name" value="Beta-prop_BBS7"/>
    <property type="match status" value="1"/>
</dbReference>
<dbReference type="InterPro" id="IPR021897">
    <property type="entry name" value="FAP206"/>
</dbReference>
<accession>A0A9J6CQL8</accession>
<dbReference type="Gene3D" id="2.130.10.10">
    <property type="entry name" value="YVTN repeat-like/Quinoprotein amine dehydrogenase"/>
    <property type="match status" value="1"/>
</dbReference>
<dbReference type="GO" id="GO:0008104">
    <property type="term" value="P:intracellular protein localization"/>
    <property type="evidence" value="ECO:0007669"/>
    <property type="project" value="TreeGrafter"/>
</dbReference>
<evidence type="ECO:0008006" key="7">
    <source>
        <dbReference type="Google" id="ProtNLM"/>
    </source>
</evidence>
<protein>
    <recommendedName>
        <fullName evidence="7">Bardet-Biedl syndrome 7 protein</fullName>
    </recommendedName>
</protein>
<dbReference type="InterPro" id="IPR056332">
    <property type="entry name" value="Beta-prop_BBS7"/>
</dbReference>
<dbReference type="InterPro" id="IPR056333">
    <property type="entry name" value="BBS7_pf_dom"/>
</dbReference>
<proteinExistence type="predicted"/>
<dbReference type="GO" id="GO:0036064">
    <property type="term" value="C:ciliary basal body"/>
    <property type="evidence" value="ECO:0007669"/>
    <property type="project" value="TreeGrafter"/>
</dbReference>
<evidence type="ECO:0000259" key="2">
    <source>
        <dbReference type="Pfam" id="PF23360"/>
    </source>
</evidence>
<evidence type="ECO:0000313" key="6">
    <source>
        <dbReference type="Proteomes" id="UP001107558"/>
    </source>
</evidence>